<evidence type="ECO:0000256" key="5">
    <source>
        <dbReference type="ARBA" id="ARBA00022695"/>
    </source>
</evidence>
<feature type="compositionally biased region" description="Basic and acidic residues" evidence="23">
    <location>
        <begin position="835"/>
        <end position="847"/>
    </location>
</feature>
<dbReference type="GO" id="GO:0003887">
    <property type="term" value="F:DNA-directed DNA polymerase activity"/>
    <property type="evidence" value="ECO:0007669"/>
    <property type="project" value="UniProtKB-KW"/>
</dbReference>
<keyword evidence="11" id="KW-0378">Hydrolase</keyword>
<dbReference type="EMBL" id="PGCI01000509">
    <property type="protein sequence ID" value="PLW25779.1"/>
    <property type="molecule type" value="Genomic_DNA"/>
</dbReference>
<evidence type="ECO:0000256" key="9">
    <source>
        <dbReference type="ARBA" id="ARBA00022750"/>
    </source>
</evidence>
<dbReference type="GO" id="GO:0005524">
    <property type="term" value="F:ATP binding"/>
    <property type="evidence" value="ECO:0007669"/>
    <property type="project" value="UniProtKB-KW"/>
</dbReference>
<protein>
    <recommendedName>
        <fullName evidence="24">Integrase catalytic domain-containing protein</fullName>
    </recommendedName>
</protein>
<evidence type="ECO:0000256" key="17">
    <source>
        <dbReference type="ARBA" id="ARBA00022932"/>
    </source>
</evidence>
<keyword evidence="9" id="KW-0064">Aspartyl protease</keyword>
<dbReference type="GO" id="GO:0003964">
    <property type="term" value="F:RNA-directed DNA polymerase activity"/>
    <property type="evidence" value="ECO:0007669"/>
    <property type="project" value="UniProtKB-KW"/>
</dbReference>
<feature type="region of interest" description="Disordered" evidence="23">
    <location>
        <begin position="835"/>
        <end position="892"/>
    </location>
</feature>
<evidence type="ECO:0000256" key="13">
    <source>
        <dbReference type="ARBA" id="ARBA00022842"/>
    </source>
</evidence>
<keyword evidence="16" id="KW-0695">RNA-directed DNA polymerase</keyword>
<keyword evidence="5" id="KW-0548">Nucleotidyltransferase</keyword>
<dbReference type="Pfam" id="PF07727">
    <property type="entry name" value="RVT_2"/>
    <property type="match status" value="1"/>
</dbReference>
<dbReference type="InterPro" id="IPR057670">
    <property type="entry name" value="SH3_retrovirus"/>
</dbReference>
<comment type="catalytic activity">
    <reaction evidence="21">
        <text>DNA(n) + a 2'-deoxyribonucleoside 5'-triphosphate = DNA(n+1) + diphosphate</text>
        <dbReference type="Rhea" id="RHEA:22508"/>
        <dbReference type="Rhea" id="RHEA-COMP:17339"/>
        <dbReference type="Rhea" id="RHEA-COMP:17340"/>
        <dbReference type="ChEBI" id="CHEBI:33019"/>
        <dbReference type="ChEBI" id="CHEBI:61560"/>
        <dbReference type="ChEBI" id="CHEBI:173112"/>
        <dbReference type="EC" id="2.7.7.49"/>
    </reaction>
</comment>
<dbReference type="InterPro" id="IPR013103">
    <property type="entry name" value="RVT_2"/>
</dbReference>
<dbReference type="SUPFAM" id="SSF56672">
    <property type="entry name" value="DNA/RNA polymerases"/>
    <property type="match status" value="1"/>
</dbReference>
<dbReference type="InterPro" id="IPR001584">
    <property type="entry name" value="Integrase_cat-core"/>
</dbReference>
<evidence type="ECO:0000256" key="2">
    <source>
        <dbReference type="ARBA" id="ARBA00022578"/>
    </source>
</evidence>
<keyword evidence="10" id="KW-0255">Endonuclease</keyword>
<name>A0A2N5TJX0_9BASI</name>
<comment type="caution">
    <text evidence="25">The sequence shown here is derived from an EMBL/GenBank/DDBJ whole genome shotgun (WGS) entry which is preliminary data.</text>
</comment>
<keyword evidence="20" id="KW-0511">Multifunctional enzyme</keyword>
<evidence type="ECO:0000256" key="3">
    <source>
        <dbReference type="ARBA" id="ARBA00022612"/>
    </source>
</evidence>
<evidence type="ECO:0000256" key="1">
    <source>
        <dbReference type="ARBA" id="ARBA00002180"/>
    </source>
</evidence>
<keyword evidence="19" id="KW-0233">DNA recombination</keyword>
<keyword evidence="4" id="KW-0645">Protease</keyword>
<evidence type="ECO:0000256" key="23">
    <source>
        <dbReference type="SAM" id="MobiDB-lite"/>
    </source>
</evidence>
<evidence type="ECO:0000256" key="14">
    <source>
        <dbReference type="ARBA" id="ARBA00022884"/>
    </source>
</evidence>
<evidence type="ECO:0000256" key="12">
    <source>
        <dbReference type="ARBA" id="ARBA00022840"/>
    </source>
</evidence>
<evidence type="ECO:0000256" key="11">
    <source>
        <dbReference type="ARBA" id="ARBA00022801"/>
    </source>
</evidence>
<feature type="domain" description="Integrase catalytic" evidence="24">
    <location>
        <begin position="565"/>
        <end position="731"/>
    </location>
</feature>
<evidence type="ECO:0000259" key="24">
    <source>
        <dbReference type="PROSITE" id="PS50994"/>
    </source>
</evidence>
<keyword evidence="3" id="KW-1188">Viral release from host cell</keyword>
<dbReference type="InterPro" id="IPR054722">
    <property type="entry name" value="PolX-like_BBD"/>
</dbReference>
<dbReference type="Proteomes" id="UP000235392">
    <property type="component" value="Unassembled WGS sequence"/>
</dbReference>
<dbReference type="PROSITE" id="PS50994">
    <property type="entry name" value="INTEGRASE"/>
    <property type="match status" value="1"/>
</dbReference>
<sequence>MHALCDELIVDDQGTLSRNQVTILGPDHRDAAVLSYSQAIDLLKLYLLDSQPLRIPRFQSFLKFFQIYSLARRHLPGLPQINEQGRNDNNMAREISLKDQLSILPTLIGDENYPMWSRRITAFLKHRELYVTVTTDPGEAPGNSVRKKLSEAANILLTKISDKLYNRIITDDNNNNGFLIWTRIKDLYAKRTGLRLSRCLTQWHKLRYDGNLTDYLNQVEACLATFDSISYVQEGSAICGVITSALSEDRSSLTDPILTNESLMNDPVLLLTKLRDIAFNERVRKKPFTSDKSATALATNSKTRIRGGCRNKKHNPLVKSHTEENCWAIYPEKKQKYLANLTTTAPAPSSSAPSSQHQVPAFAAVATAHCHVTGTASLPAILDSGASHHMFNNLEFFLNTFTCSIPISTGRNSTDLTAIRTGTALICQSDGQTLELEDSLFVPGLSRNLLSMTQLVKTSAQITRLDQQLRIHIDNRITFLCKSSNNIMEIQGEIGPIPREAMALVTTTHSLSTSAFETWHNCLGHAGIARLQSVLPGVKLTKSGSCNSCMKGKVSRVPFKSHFDAAEHPLAVVHADLVGPITPSTNSGKRYFITLVDQHTGFISVTLLHRKSDATAAIMEFKTFYENQTDRKMKKLITDGGGEFCNNTLSEVLKSHGIQHNVSPPYTPQHNGLAERANKTIINMSRCMLVQSRLAKEWWGEAVRTAALTTNCLPSLSKSEFSPLKQMFKKVPNIGFFRPFGCKTWVIKPPEKRTSKFDSIAWDAILLGYSNDYSCYRVIKTESMEITDTKHAYFDESCFPSLRALNPSSDLFPHSRLPDFSSSLSLPFDDDEDFSRSDLNRNDESNHESTTPSRVEDEVDLEGAPSQHEDETMGEGAGDDSDSSEGQQRDRPAQRLVLRLGPHPTRVDSAINTSNILSRQTRSAVAFSVTSTEPANHAQAMSCDDKDQWRKAEEAEIANMKSHHVWEEIPLQPHHHTIPSTWAYKKKLGADNQVVEFKARICAQGFRQTYGLNFELKYAPTGKPASLRFLLSLASQRGLLVHQLDVKSAFLTCDLEEEVLMLPPAGYLSGQRVVLRLVKAIYGLKQASLAWYRRLSSFLTSVGFSISVADPCVFWRCLPTPLWIFAHVDDLILVGEDPLFFRTQMESEFKIKYMGDASFLLGMKLDRLTTGIALHQCQYIQRKLVEFNIADLPTSSCPLDPKVCLRQASPIEQHQFQALKVNYRSLIGSLNYLSILTRPDISFSVSKLSQHLENPGLPHYTAALQVFWFLKGTMYRSLHFQRQETYNLRSFIDADWANCPDTRRSHTGFLVLRGSHLVSWKSTKQPTVSLSSTEAEYKALADACKDIVWFQSLLAEILNDAADVTTTVHVDNRGAIDLALSQVSQNGFRTKHMDLRLHFVRDLISTKVLKITFVPSHKNIADFLTKPVGRTSISRAVSTFSTDAPILSALCSQAQSMPACQNTGPGDGNGADAFMHALCDELIVDDQGTLSRNQVTILGPDHRDGQNQE</sequence>
<dbReference type="InterPro" id="IPR036397">
    <property type="entry name" value="RNaseH_sf"/>
</dbReference>
<keyword evidence="2" id="KW-0815">Transposition</keyword>
<dbReference type="GO" id="GO:0015074">
    <property type="term" value="P:DNA integration"/>
    <property type="evidence" value="ECO:0007669"/>
    <property type="project" value="UniProtKB-KW"/>
</dbReference>
<keyword evidence="18" id="KW-0917">Virion maturation</keyword>
<dbReference type="GO" id="GO:0003723">
    <property type="term" value="F:RNA binding"/>
    <property type="evidence" value="ECO:0007669"/>
    <property type="project" value="UniProtKB-KW"/>
</dbReference>
<evidence type="ECO:0000256" key="4">
    <source>
        <dbReference type="ARBA" id="ARBA00022670"/>
    </source>
</evidence>
<dbReference type="Pfam" id="PF00665">
    <property type="entry name" value="rve"/>
    <property type="match status" value="1"/>
</dbReference>
<dbReference type="Pfam" id="PF25597">
    <property type="entry name" value="SH3_retrovirus"/>
    <property type="match status" value="1"/>
</dbReference>
<proteinExistence type="predicted"/>
<keyword evidence="13" id="KW-0460">Magnesium</keyword>
<keyword evidence="8" id="KW-0547">Nucleotide-binding</keyword>
<dbReference type="GO" id="GO:0006508">
    <property type="term" value="P:proteolysis"/>
    <property type="evidence" value="ECO:0007669"/>
    <property type="project" value="UniProtKB-KW"/>
</dbReference>
<dbReference type="GO" id="GO:0006310">
    <property type="term" value="P:DNA recombination"/>
    <property type="evidence" value="ECO:0007669"/>
    <property type="project" value="UniProtKB-KW"/>
</dbReference>
<evidence type="ECO:0000256" key="8">
    <source>
        <dbReference type="ARBA" id="ARBA00022741"/>
    </source>
</evidence>
<evidence type="ECO:0000256" key="20">
    <source>
        <dbReference type="ARBA" id="ARBA00023268"/>
    </source>
</evidence>
<keyword evidence="17" id="KW-0808">Transferase</keyword>
<evidence type="ECO:0000256" key="21">
    <source>
        <dbReference type="ARBA" id="ARBA00048173"/>
    </source>
</evidence>
<reference evidence="25 26" key="1">
    <citation type="submission" date="2017-11" db="EMBL/GenBank/DDBJ databases">
        <title>De novo assembly and phasing of dikaryotic genomes from two isolates of Puccinia coronata f. sp. avenae, the causal agent of oat crown rust.</title>
        <authorList>
            <person name="Miller M.E."/>
            <person name="Zhang Y."/>
            <person name="Omidvar V."/>
            <person name="Sperschneider J."/>
            <person name="Schwessinger B."/>
            <person name="Raley C."/>
            <person name="Palmer J.M."/>
            <person name="Garnica D."/>
            <person name="Upadhyaya N."/>
            <person name="Rathjen J."/>
            <person name="Taylor J.M."/>
            <person name="Park R.F."/>
            <person name="Dodds P.N."/>
            <person name="Hirsch C.D."/>
            <person name="Kianian S.F."/>
            <person name="Figueroa M."/>
        </authorList>
    </citation>
    <scope>NUCLEOTIDE SEQUENCE [LARGE SCALE GENOMIC DNA]</scope>
    <source>
        <strain evidence="25">12SD80</strain>
    </source>
</reference>
<keyword evidence="7" id="KW-0479">Metal-binding</keyword>
<dbReference type="Gene3D" id="3.30.420.10">
    <property type="entry name" value="Ribonuclease H-like superfamily/Ribonuclease H"/>
    <property type="match status" value="1"/>
</dbReference>
<keyword evidence="12" id="KW-0067">ATP-binding</keyword>
<keyword evidence="15" id="KW-0229">DNA integration</keyword>
<evidence type="ECO:0000313" key="25">
    <source>
        <dbReference type="EMBL" id="PLW25779.1"/>
    </source>
</evidence>
<dbReference type="InterPro" id="IPR043502">
    <property type="entry name" value="DNA/RNA_pol_sf"/>
</dbReference>
<dbReference type="InterPro" id="IPR039537">
    <property type="entry name" value="Retrotran_Ty1/copia-like"/>
</dbReference>
<dbReference type="PANTHER" id="PTHR42648:SF11">
    <property type="entry name" value="TRANSPOSON TY4-P GAG-POL POLYPROTEIN"/>
    <property type="match status" value="1"/>
</dbReference>
<dbReference type="GO" id="GO:0004519">
    <property type="term" value="F:endonuclease activity"/>
    <property type="evidence" value="ECO:0007669"/>
    <property type="project" value="UniProtKB-KW"/>
</dbReference>
<evidence type="ECO:0000256" key="10">
    <source>
        <dbReference type="ARBA" id="ARBA00022759"/>
    </source>
</evidence>
<dbReference type="Pfam" id="PF22936">
    <property type="entry name" value="Pol_BBD"/>
    <property type="match status" value="1"/>
</dbReference>
<organism evidence="25 26">
    <name type="scientific">Puccinia coronata f. sp. avenae</name>
    <dbReference type="NCBI Taxonomy" id="200324"/>
    <lineage>
        <taxon>Eukaryota</taxon>
        <taxon>Fungi</taxon>
        <taxon>Dikarya</taxon>
        <taxon>Basidiomycota</taxon>
        <taxon>Pucciniomycotina</taxon>
        <taxon>Pucciniomycetes</taxon>
        <taxon>Pucciniales</taxon>
        <taxon>Pucciniaceae</taxon>
        <taxon>Puccinia</taxon>
    </lineage>
</organism>
<accession>A0A2N5TJX0</accession>
<evidence type="ECO:0000256" key="22">
    <source>
        <dbReference type="ARBA" id="ARBA00049244"/>
    </source>
</evidence>
<evidence type="ECO:0000313" key="26">
    <source>
        <dbReference type="Proteomes" id="UP000235392"/>
    </source>
</evidence>
<dbReference type="GO" id="GO:0005634">
    <property type="term" value="C:nucleus"/>
    <property type="evidence" value="ECO:0007669"/>
    <property type="project" value="UniProtKB-ARBA"/>
</dbReference>
<comment type="function">
    <text evidence="1">The aspartyl protease (PR) mediates the proteolytic cleavages of the Gag and Gag-Pol polyproteins after assembly of the VLP.</text>
</comment>
<evidence type="ECO:0000256" key="18">
    <source>
        <dbReference type="ARBA" id="ARBA00023113"/>
    </source>
</evidence>
<dbReference type="PANTHER" id="PTHR42648">
    <property type="entry name" value="TRANSPOSASE, PUTATIVE-RELATED"/>
    <property type="match status" value="1"/>
</dbReference>
<gene>
    <name evidence="25" type="ORF">PCASD_22675</name>
</gene>
<dbReference type="GO" id="GO:0004190">
    <property type="term" value="F:aspartic-type endopeptidase activity"/>
    <property type="evidence" value="ECO:0007669"/>
    <property type="project" value="UniProtKB-KW"/>
</dbReference>
<evidence type="ECO:0000256" key="6">
    <source>
        <dbReference type="ARBA" id="ARBA00022722"/>
    </source>
</evidence>
<keyword evidence="6" id="KW-0540">Nuclease</keyword>
<evidence type="ECO:0000256" key="7">
    <source>
        <dbReference type="ARBA" id="ARBA00022723"/>
    </source>
</evidence>
<evidence type="ECO:0000256" key="16">
    <source>
        <dbReference type="ARBA" id="ARBA00022918"/>
    </source>
</evidence>
<keyword evidence="14" id="KW-0694">RNA-binding</keyword>
<dbReference type="CDD" id="cd09272">
    <property type="entry name" value="RNase_HI_RT_Ty1"/>
    <property type="match status" value="1"/>
</dbReference>
<evidence type="ECO:0000256" key="15">
    <source>
        <dbReference type="ARBA" id="ARBA00022908"/>
    </source>
</evidence>
<dbReference type="InterPro" id="IPR012337">
    <property type="entry name" value="RNaseH-like_sf"/>
</dbReference>
<dbReference type="SUPFAM" id="SSF53098">
    <property type="entry name" value="Ribonuclease H-like"/>
    <property type="match status" value="1"/>
</dbReference>
<dbReference type="GO" id="GO:0032196">
    <property type="term" value="P:transposition"/>
    <property type="evidence" value="ECO:0007669"/>
    <property type="project" value="UniProtKB-KW"/>
</dbReference>
<evidence type="ECO:0000256" key="19">
    <source>
        <dbReference type="ARBA" id="ARBA00023172"/>
    </source>
</evidence>
<dbReference type="GO" id="GO:0046872">
    <property type="term" value="F:metal ion binding"/>
    <property type="evidence" value="ECO:0007669"/>
    <property type="project" value="UniProtKB-KW"/>
</dbReference>
<comment type="catalytic activity">
    <reaction evidence="22">
        <text>DNA(n) + a 2'-deoxyribonucleoside 5'-triphosphate = DNA(n+1) + diphosphate</text>
        <dbReference type="Rhea" id="RHEA:22508"/>
        <dbReference type="Rhea" id="RHEA-COMP:17339"/>
        <dbReference type="Rhea" id="RHEA-COMP:17340"/>
        <dbReference type="ChEBI" id="CHEBI:33019"/>
        <dbReference type="ChEBI" id="CHEBI:61560"/>
        <dbReference type="ChEBI" id="CHEBI:173112"/>
        <dbReference type="EC" id="2.7.7.7"/>
    </reaction>
</comment>
<keyword evidence="17" id="KW-0239">DNA-directed DNA polymerase</keyword>